<reference evidence="1" key="1">
    <citation type="journal article" date="2020" name="mSystems">
        <title>Genome- and Community-Level Interaction Insights into Carbon Utilization and Element Cycling Functions of Hydrothermarchaeota in Hydrothermal Sediment.</title>
        <authorList>
            <person name="Zhou Z."/>
            <person name="Liu Y."/>
            <person name="Xu W."/>
            <person name="Pan J."/>
            <person name="Luo Z.H."/>
            <person name="Li M."/>
        </authorList>
    </citation>
    <scope>NUCLEOTIDE SEQUENCE [LARGE SCALE GENOMIC DNA]</scope>
    <source>
        <strain evidence="1">SpSt-754</strain>
    </source>
</reference>
<organism evidence="1">
    <name type="scientific">candidate division WOR-3 bacterium</name>
    <dbReference type="NCBI Taxonomy" id="2052148"/>
    <lineage>
        <taxon>Bacteria</taxon>
        <taxon>Bacteria division WOR-3</taxon>
    </lineage>
</organism>
<proteinExistence type="predicted"/>
<comment type="caution">
    <text evidence="1">The sequence shown here is derived from an EMBL/GenBank/DDBJ whole genome shotgun (WGS) entry which is preliminary data.</text>
</comment>
<name>A0A7V3KNB1_UNCW3</name>
<sequence length="347" mass="39549">MLIFILFQLTQLNLSFHRGFDTNLMLDTSYLHDYYNELDLTFGHYPIEKPWGYELALSGSLFDNYTSMDFLTFGGNLSYFKDFGEAGNYMESGVDFTWDVISPYKSLTITPGVASEIYLGEKKMFNIIPSWDFNLLLADASYNFENIPKLSFNGNFFGISAELTGMLKWRYSATYVVSPRGIRYLPHSARYTWVTKSLSAGNAGIRLEKRFGDLLSIFYEFGYHFLPTSNLVSVDNLKQRLDPLNEEEFAYSGISHTFNVSLIVSKVAIDYTFALSSKDYSIVDTSQLPISRHDNVLVHSITGRISLFKKRLEVGLSGFFRYESNTSTMQGFSYTRKEGGIGLYMGL</sequence>
<evidence type="ECO:0000313" key="1">
    <source>
        <dbReference type="EMBL" id="HGB35854.1"/>
    </source>
</evidence>
<dbReference type="EMBL" id="DTGD01000111">
    <property type="protein sequence ID" value="HGB35854.1"/>
    <property type="molecule type" value="Genomic_DNA"/>
</dbReference>
<protein>
    <submittedName>
        <fullName evidence="1">Uncharacterized protein</fullName>
    </submittedName>
</protein>
<gene>
    <name evidence="1" type="ORF">ENV38_02965</name>
</gene>
<accession>A0A7V3KNB1</accession>
<dbReference type="AlphaFoldDB" id="A0A7V3KNB1"/>